<organism evidence="3 4">
    <name type="scientific">Companilactobacillus mindensis DSM 14500</name>
    <dbReference type="NCBI Taxonomy" id="1423770"/>
    <lineage>
        <taxon>Bacteria</taxon>
        <taxon>Bacillati</taxon>
        <taxon>Bacillota</taxon>
        <taxon>Bacilli</taxon>
        <taxon>Lactobacillales</taxon>
        <taxon>Lactobacillaceae</taxon>
        <taxon>Companilactobacillus</taxon>
    </lineage>
</organism>
<dbReference type="AlphaFoldDB" id="A0A0R1QHP4"/>
<accession>A0A0R1QHP4</accession>
<sequence>MIMKPLYLKITADQIMYSNNENTIDENTYSFNSKLQLKQNLQAFRDEFSDTIDVIVITNPVETILKKNIINYQNQPIDFGSELEDVFHLPVINMKDIEASDLATATANENDYATWHLDYYGIDHGKRQYGQESMQTIGNGYFGLRGTYLEAKACDDNYPATYVAGVFNQLATPINGRNVINEDLVNLPNAQFITFSVDGSDYFKIDERYIKEALRSLDLKTGVLTTTLLIRLIDGRELKVIEKKVADLKNYHNYYLQYSIQPLNFSGEIKIVTEIDASVTNSNVERYRNLASKHLVTDKIENNQQEVTLLAHTSQSKIDIAIKTGISYPNITDPIYAMDNLSNIAHQTITFDAQQNQTYNFEKFVTIYTSLETKKPVEQAANEQEFLANFQAAQAQSQQNWQKIWNQEDVVISGDITAQKLLRLNSFSMTNAAQLNANADLDASVGSRGLTGEGYRGHIFWDELFDMNFYILHTPELVKYLLMYRYNRLKAATLRLMVSVEQCSLGKAVCMVMNNPKKFT</sequence>
<dbReference type="InterPro" id="IPR012341">
    <property type="entry name" value="6hp_glycosidase-like_sf"/>
</dbReference>
<dbReference type="PANTHER" id="PTHR11051">
    <property type="entry name" value="GLYCOSYL HYDROLASE-RELATED"/>
    <property type="match status" value="1"/>
</dbReference>
<dbReference type="Proteomes" id="UP000050872">
    <property type="component" value="Unassembled WGS sequence"/>
</dbReference>
<dbReference type="STRING" id="1423770.FD29_GL000113"/>
<protein>
    <submittedName>
        <fullName evidence="3">Trehalose 6-phosphate phosphorylase</fullName>
    </submittedName>
</protein>
<dbReference type="InterPro" id="IPR005196">
    <property type="entry name" value="Glyco_hydro_65_N"/>
</dbReference>
<dbReference type="PANTHER" id="PTHR11051:SF8">
    <property type="entry name" value="PROTEIN-GLUCOSYLGALACTOSYLHYDROXYLYSINE GLUCOSIDASE"/>
    <property type="match status" value="1"/>
</dbReference>
<dbReference type="GO" id="GO:0004553">
    <property type="term" value="F:hydrolase activity, hydrolyzing O-glycosyl compounds"/>
    <property type="evidence" value="ECO:0007669"/>
    <property type="project" value="TreeGrafter"/>
</dbReference>
<evidence type="ECO:0000259" key="2">
    <source>
        <dbReference type="Pfam" id="PF03636"/>
    </source>
</evidence>
<evidence type="ECO:0000313" key="3">
    <source>
        <dbReference type="EMBL" id="KRL44319.1"/>
    </source>
</evidence>
<comment type="caution">
    <text evidence="3">The sequence shown here is derived from an EMBL/GenBank/DDBJ whole genome shotgun (WGS) entry which is preliminary data.</text>
</comment>
<reference evidence="3 4" key="1">
    <citation type="journal article" date="2015" name="Genome Announc.">
        <title>Expanding the biotechnology potential of lactobacilli through comparative genomics of 213 strains and associated genera.</title>
        <authorList>
            <person name="Sun Z."/>
            <person name="Harris H.M."/>
            <person name="McCann A."/>
            <person name="Guo C."/>
            <person name="Argimon S."/>
            <person name="Zhang W."/>
            <person name="Yang X."/>
            <person name="Jeffery I.B."/>
            <person name="Cooney J.C."/>
            <person name="Kagawa T.F."/>
            <person name="Liu W."/>
            <person name="Song Y."/>
            <person name="Salvetti E."/>
            <person name="Wrobel A."/>
            <person name="Rasinkangas P."/>
            <person name="Parkhill J."/>
            <person name="Rea M.C."/>
            <person name="O'Sullivan O."/>
            <person name="Ritari J."/>
            <person name="Douillard F.P."/>
            <person name="Paul Ross R."/>
            <person name="Yang R."/>
            <person name="Briner A.E."/>
            <person name="Felis G.E."/>
            <person name="de Vos W.M."/>
            <person name="Barrangou R."/>
            <person name="Klaenhammer T.R."/>
            <person name="Caufield P.W."/>
            <person name="Cui Y."/>
            <person name="Zhang H."/>
            <person name="O'Toole P.W."/>
        </authorList>
    </citation>
    <scope>NUCLEOTIDE SEQUENCE [LARGE SCALE GENOMIC DNA]</scope>
    <source>
        <strain evidence="3 4">DSM 14500</strain>
    </source>
</reference>
<dbReference type="Pfam" id="PF03636">
    <property type="entry name" value="Glyco_hydro_65N"/>
    <property type="match status" value="1"/>
</dbReference>
<dbReference type="Pfam" id="PF03632">
    <property type="entry name" value="Glyco_hydro_65m"/>
    <property type="match status" value="1"/>
</dbReference>
<feature type="domain" description="Glycoside hydrolase family 65 central catalytic" evidence="1">
    <location>
        <begin position="427"/>
        <end position="493"/>
    </location>
</feature>
<dbReference type="Gene3D" id="1.50.10.10">
    <property type="match status" value="1"/>
</dbReference>
<name>A0A0R1QHP4_9LACO</name>
<gene>
    <name evidence="3" type="ORF">FD29_GL000113</name>
</gene>
<dbReference type="SUPFAM" id="SSF74650">
    <property type="entry name" value="Galactose mutarotase-like"/>
    <property type="match status" value="1"/>
</dbReference>
<dbReference type="GO" id="GO:0016757">
    <property type="term" value="F:glycosyltransferase activity"/>
    <property type="evidence" value="ECO:0007669"/>
    <property type="project" value="UniProtKB-ARBA"/>
</dbReference>
<dbReference type="GO" id="GO:0030246">
    <property type="term" value="F:carbohydrate binding"/>
    <property type="evidence" value="ECO:0007669"/>
    <property type="project" value="InterPro"/>
</dbReference>
<dbReference type="InterPro" id="IPR008928">
    <property type="entry name" value="6-hairpin_glycosidase_sf"/>
</dbReference>
<dbReference type="InterPro" id="IPR005195">
    <property type="entry name" value="Glyco_hydro_65_M"/>
</dbReference>
<dbReference type="InterPro" id="IPR011013">
    <property type="entry name" value="Gal_mutarotase_sf_dom"/>
</dbReference>
<dbReference type="Gene3D" id="2.70.98.40">
    <property type="entry name" value="Glycoside hydrolase, family 65, N-terminal domain"/>
    <property type="match status" value="1"/>
</dbReference>
<dbReference type="PATRIC" id="fig|1423770.3.peg.112"/>
<proteinExistence type="predicted"/>
<dbReference type="SUPFAM" id="SSF48208">
    <property type="entry name" value="Six-hairpin glycosidases"/>
    <property type="match status" value="1"/>
</dbReference>
<dbReference type="GO" id="GO:0005975">
    <property type="term" value="P:carbohydrate metabolic process"/>
    <property type="evidence" value="ECO:0007669"/>
    <property type="project" value="InterPro"/>
</dbReference>
<dbReference type="InterPro" id="IPR037018">
    <property type="entry name" value="GH65_N"/>
</dbReference>
<feature type="domain" description="Glycoside hydrolase family 65 N-terminal" evidence="2">
    <location>
        <begin position="126"/>
        <end position="370"/>
    </location>
</feature>
<evidence type="ECO:0000259" key="1">
    <source>
        <dbReference type="Pfam" id="PF03632"/>
    </source>
</evidence>
<dbReference type="EMBL" id="AZEZ01000048">
    <property type="protein sequence ID" value="KRL44319.1"/>
    <property type="molecule type" value="Genomic_DNA"/>
</dbReference>
<keyword evidence="4" id="KW-1185">Reference proteome</keyword>
<evidence type="ECO:0000313" key="4">
    <source>
        <dbReference type="Proteomes" id="UP000050872"/>
    </source>
</evidence>